<keyword evidence="1" id="KW-0106">Calcium</keyword>
<feature type="domain" description="EF-hand" evidence="2">
    <location>
        <begin position="161"/>
        <end position="196"/>
    </location>
</feature>
<dbReference type="OrthoDB" id="427950at2759"/>
<sequence length="212" mass="24756">MVEWTHATYGSLQSGVAEQKDCFMTGDRRKLYGKDIDMKRTREDLKLDIKPIGERGRTEFFKKKMLTLFRFSDVTKDGRLTYDDFEVAAAGLIRYGGLTSEESKSFREFQRNQWEFFFDLKGVDNKKDYLTEDTYLTAMREMVNIPQVDEQGNYDEYVVPFFFKAAMKAFQSLDLNGDGIVSFEEFCLANLEYMFSENEKIPCKEMFGPLDA</sequence>
<organism evidence="3">
    <name type="scientific">Darwinula stevensoni</name>
    <dbReference type="NCBI Taxonomy" id="69355"/>
    <lineage>
        <taxon>Eukaryota</taxon>
        <taxon>Metazoa</taxon>
        <taxon>Ecdysozoa</taxon>
        <taxon>Arthropoda</taxon>
        <taxon>Crustacea</taxon>
        <taxon>Oligostraca</taxon>
        <taxon>Ostracoda</taxon>
        <taxon>Podocopa</taxon>
        <taxon>Podocopida</taxon>
        <taxon>Darwinulocopina</taxon>
        <taxon>Darwinuloidea</taxon>
        <taxon>Darwinulidae</taxon>
        <taxon>Darwinula</taxon>
    </lineage>
</organism>
<evidence type="ECO:0000259" key="2">
    <source>
        <dbReference type="PROSITE" id="PS50222"/>
    </source>
</evidence>
<dbReference type="Pfam" id="PF13202">
    <property type="entry name" value="EF-hand_5"/>
    <property type="match status" value="1"/>
</dbReference>
<reference evidence="3" key="1">
    <citation type="submission" date="2020-11" db="EMBL/GenBank/DDBJ databases">
        <authorList>
            <person name="Tran Van P."/>
        </authorList>
    </citation>
    <scope>NUCLEOTIDE SEQUENCE</scope>
</reference>
<dbReference type="InterPro" id="IPR002048">
    <property type="entry name" value="EF_hand_dom"/>
</dbReference>
<name>A0A7R9A4J8_9CRUS</name>
<keyword evidence="4" id="KW-1185">Reference proteome</keyword>
<dbReference type="SUPFAM" id="SSF47473">
    <property type="entry name" value="EF-hand"/>
    <property type="match status" value="1"/>
</dbReference>
<evidence type="ECO:0000313" key="4">
    <source>
        <dbReference type="Proteomes" id="UP000677054"/>
    </source>
</evidence>
<dbReference type="Proteomes" id="UP000677054">
    <property type="component" value="Unassembled WGS sequence"/>
</dbReference>
<dbReference type="AlphaFoldDB" id="A0A7R9A4J8"/>
<evidence type="ECO:0000256" key="1">
    <source>
        <dbReference type="ARBA" id="ARBA00022837"/>
    </source>
</evidence>
<dbReference type="PROSITE" id="PS50222">
    <property type="entry name" value="EF_HAND_2"/>
    <property type="match status" value="2"/>
</dbReference>
<proteinExistence type="predicted"/>
<feature type="domain" description="EF-hand" evidence="2">
    <location>
        <begin position="60"/>
        <end position="95"/>
    </location>
</feature>
<dbReference type="InterPro" id="IPR011992">
    <property type="entry name" value="EF-hand-dom_pair"/>
</dbReference>
<dbReference type="InterPro" id="IPR018247">
    <property type="entry name" value="EF_Hand_1_Ca_BS"/>
</dbReference>
<dbReference type="GO" id="GO:0005509">
    <property type="term" value="F:calcium ion binding"/>
    <property type="evidence" value="ECO:0007669"/>
    <property type="project" value="InterPro"/>
</dbReference>
<dbReference type="SMART" id="SM00054">
    <property type="entry name" value="EFh"/>
    <property type="match status" value="2"/>
</dbReference>
<dbReference type="EMBL" id="LR899875">
    <property type="protein sequence ID" value="CAD7243049.1"/>
    <property type="molecule type" value="Genomic_DNA"/>
</dbReference>
<dbReference type="PROSITE" id="PS00018">
    <property type="entry name" value="EF_HAND_1"/>
    <property type="match status" value="1"/>
</dbReference>
<accession>A0A7R9A4J8</accession>
<dbReference type="EMBL" id="CAJPEV010000358">
    <property type="protein sequence ID" value="CAG0884419.1"/>
    <property type="molecule type" value="Genomic_DNA"/>
</dbReference>
<gene>
    <name evidence="3" type="ORF">DSTB1V02_LOCUS2986</name>
</gene>
<protein>
    <recommendedName>
        <fullName evidence="2">EF-hand domain-containing protein</fullName>
    </recommendedName>
</protein>
<dbReference type="Gene3D" id="1.10.238.10">
    <property type="entry name" value="EF-hand"/>
    <property type="match status" value="2"/>
</dbReference>
<evidence type="ECO:0000313" key="3">
    <source>
        <dbReference type="EMBL" id="CAD7243049.1"/>
    </source>
</evidence>